<name>A0A094W7F4_9BACT</name>
<sequence>MSNNIRAIRSEADYRAALARIDALMDAEPGTPESEELDVLVDLVELYEEKHVPMGYPSVLAGIRFRMEQEGLSARDLIPLIGSRSKVSEVLSGKRPLTMQMARALHAGLGIPADVLLQQPGGEIGSALEGIVWERFPLEEMAKRGWIKNRPNLLDHAEEIMRDLIDRAGGEYAVPAVLYRKNDHARINAKTDPYALKAWCWEVLARANARQLPVSYKRGTVNPDFLRDVARLSWSEDGPRLAQEFLAKHGIHLVCLKHLPRTHLDGAALQLADGTPVVGLTLRYDRLDNFWFCLLHELAHVGRHLGNTKDDSFVDDLSLRDVKIVHRDRREDEADEWAENGLIPEEVWETSRVKDKPSPLAVMALAQRLDIHPAIVAGRVRYATGNFRLLSHFVGTGAVRQQLLEGDD</sequence>
<proteinExistence type="predicted"/>
<dbReference type="InterPro" id="IPR001387">
    <property type="entry name" value="Cro/C1-type_HTH"/>
</dbReference>
<dbReference type="InterPro" id="IPR039060">
    <property type="entry name" value="Antitox_HigA"/>
</dbReference>
<gene>
    <name evidence="1" type="ORF">LptCag_0036</name>
</gene>
<dbReference type="Proteomes" id="UP000029452">
    <property type="component" value="Unassembled WGS sequence"/>
</dbReference>
<organism evidence="1 2">
    <name type="scientific">Leptospirillum ferriphilum</name>
    <dbReference type="NCBI Taxonomy" id="178606"/>
    <lineage>
        <taxon>Bacteria</taxon>
        <taxon>Pseudomonadati</taxon>
        <taxon>Nitrospirota</taxon>
        <taxon>Nitrospiria</taxon>
        <taxon>Nitrospirales</taxon>
        <taxon>Nitrospiraceae</taxon>
        <taxon>Leptospirillum</taxon>
    </lineage>
</organism>
<dbReference type="PANTHER" id="PTHR40455:SF1">
    <property type="entry name" value="ANTITOXIN HIGA"/>
    <property type="match status" value="1"/>
</dbReference>
<dbReference type="PANTHER" id="PTHR40455">
    <property type="entry name" value="ANTITOXIN HIGA"/>
    <property type="match status" value="1"/>
</dbReference>
<evidence type="ECO:0000313" key="2">
    <source>
        <dbReference type="Proteomes" id="UP000029452"/>
    </source>
</evidence>
<dbReference type="SUPFAM" id="SSF47413">
    <property type="entry name" value="lambda repressor-like DNA-binding domains"/>
    <property type="match status" value="1"/>
</dbReference>
<reference evidence="1 2" key="1">
    <citation type="submission" date="2014-06" db="EMBL/GenBank/DDBJ databases">
        <title>Draft genome sequence of iron oxidizing acidophile Leptospirillum ferriphilum DSM14647.</title>
        <authorList>
            <person name="Cardenas J.P."/>
            <person name="Lazcano M."/>
            <person name="Ossandon F.J."/>
            <person name="Corbett M."/>
            <person name="Holmes D.S."/>
            <person name="Watkin E."/>
        </authorList>
    </citation>
    <scope>NUCLEOTIDE SEQUENCE [LARGE SCALE GENOMIC DNA]</scope>
    <source>
        <strain evidence="1 2">DSM 14647</strain>
    </source>
</reference>
<dbReference type="CDD" id="cd00093">
    <property type="entry name" value="HTH_XRE"/>
    <property type="match status" value="1"/>
</dbReference>
<evidence type="ECO:0000313" key="1">
    <source>
        <dbReference type="EMBL" id="KGA93423.1"/>
    </source>
</evidence>
<dbReference type="Gene3D" id="1.10.260.40">
    <property type="entry name" value="lambda repressor-like DNA-binding domains"/>
    <property type="match status" value="1"/>
</dbReference>
<dbReference type="RefSeq" id="WP_036082710.1">
    <property type="nucleotide sequence ID" value="NZ_JPGK01000006.1"/>
</dbReference>
<comment type="caution">
    <text evidence="1">The sequence shown here is derived from an EMBL/GenBank/DDBJ whole genome shotgun (WGS) entry which is preliminary data.</text>
</comment>
<dbReference type="InterPro" id="IPR010982">
    <property type="entry name" value="Lambda_DNA-bd_dom_sf"/>
</dbReference>
<dbReference type="GO" id="GO:0001046">
    <property type="term" value="F:core promoter sequence-specific DNA binding"/>
    <property type="evidence" value="ECO:0007669"/>
    <property type="project" value="TreeGrafter"/>
</dbReference>
<dbReference type="OrthoDB" id="9796786at2"/>
<dbReference type="GO" id="GO:0006355">
    <property type="term" value="P:regulation of DNA-templated transcription"/>
    <property type="evidence" value="ECO:0007669"/>
    <property type="project" value="InterPro"/>
</dbReference>
<protein>
    <submittedName>
        <fullName evidence="1">Helix-turn-helix motif</fullName>
    </submittedName>
</protein>
<dbReference type="AlphaFoldDB" id="A0A094W7F4"/>
<dbReference type="EMBL" id="JPGK01000006">
    <property type="protein sequence ID" value="KGA93423.1"/>
    <property type="molecule type" value="Genomic_DNA"/>
</dbReference>
<accession>A0A094W7F4</accession>
<dbReference type="PATRIC" id="fig|178606.4.peg.1634"/>